<keyword evidence="2" id="KW-1185">Reference proteome</keyword>
<organism evidence="1 2">
    <name type="scientific">Irpex rosettiformis</name>
    <dbReference type="NCBI Taxonomy" id="378272"/>
    <lineage>
        <taxon>Eukaryota</taxon>
        <taxon>Fungi</taxon>
        <taxon>Dikarya</taxon>
        <taxon>Basidiomycota</taxon>
        <taxon>Agaricomycotina</taxon>
        <taxon>Agaricomycetes</taxon>
        <taxon>Polyporales</taxon>
        <taxon>Irpicaceae</taxon>
        <taxon>Irpex</taxon>
    </lineage>
</organism>
<protein>
    <submittedName>
        <fullName evidence="1">Uncharacterized protein</fullName>
    </submittedName>
</protein>
<reference evidence="1" key="1">
    <citation type="journal article" date="2021" name="Environ. Microbiol.">
        <title>Gene family expansions and transcriptome signatures uncover fungal adaptations to wood decay.</title>
        <authorList>
            <person name="Hage H."/>
            <person name="Miyauchi S."/>
            <person name="Viragh M."/>
            <person name="Drula E."/>
            <person name="Min B."/>
            <person name="Chaduli D."/>
            <person name="Navarro D."/>
            <person name="Favel A."/>
            <person name="Norest M."/>
            <person name="Lesage-Meessen L."/>
            <person name="Balint B."/>
            <person name="Merenyi Z."/>
            <person name="de Eugenio L."/>
            <person name="Morin E."/>
            <person name="Martinez A.T."/>
            <person name="Baldrian P."/>
            <person name="Stursova M."/>
            <person name="Martinez M.J."/>
            <person name="Novotny C."/>
            <person name="Magnuson J.K."/>
            <person name="Spatafora J.W."/>
            <person name="Maurice S."/>
            <person name="Pangilinan J."/>
            <person name="Andreopoulos W."/>
            <person name="LaButti K."/>
            <person name="Hundley H."/>
            <person name="Na H."/>
            <person name="Kuo A."/>
            <person name="Barry K."/>
            <person name="Lipzen A."/>
            <person name="Henrissat B."/>
            <person name="Riley R."/>
            <person name="Ahrendt S."/>
            <person name="Nagy L.G."/>
            <person name="Grigoriev I.V."/>
            <person name="Martin F."/>
            <person name="Rosso M.N."/>
        </authorList>
    </citation>
    <scope>NUCLEOTIDE SEQUENCE</scope>
    <source>
        <strain evidence="1">CBS 384.51</strain>
    </source>
</reference>
<dbReference type="Proteomes" id="UP001055072">
    <property type="component" value="Unassembled WGS sequence"/>
</dbReference>
<accession>A0ACB8TUU8</accession>
<proteinExistence type="predicted"/>
<name>A0ACB8TUU8_9APHY</name>
<dbReference type="EMBL" id="MU274928">
    <property type="protein sequence ID" value="KAI0085763.1"/>
    <property type="molecule type" value="Genomic_DNA"/>
</dbReference>
<gene>
    <name evidence="1" type="ORF">BDY19DRAFT_391189</name>
</gene>
<comment type="caution">
    <text evidence="1">The sequence shown here is derived from an EMBL/GenBank/DDBJ whole genome shotgun (WGS) entry which is preliminary data.</text>
</comment>
<evidence type="ECO:0000313" key="2">
    <source>
        <dbReference type="Proteomes" id="UP001055072"/>
    </source>
</evidence>
<evidence type="ECO:0000313" key="1">
    <source>
        <dbReference type="EMBL" id="KAI0085763.1"/>
    </source>
</evidence>
<sequence>MRLEEAKEQHKKLETTIARRIEVIGKLHADHADEKARLFKEMDELRVKVAQEKRQSEHEIKELRKLTTDLRSGHGRAIAAERERAADSLAESQERYDELAIELSDAQKVNDGFSATIQTLEKQKKELSVKLSDSKAAVLREKKTVVQVRQKCSLLETQLSAAQQKHKQTSHYLIVVLVFLWRFSRYLGGRLATSLRSRNTLLVQWKVLSQQKIQSRRALIRSLNMNQTLHTQLMTQGIARIEAERLANTWKQRLVESVERREKASSKFLACIQRTKGRFNETTRRLLTGVLFLWRLNLLLSQRLATTGRILRAIEDAPELADIVSLARIEEVSEPSGSKCSIASLAEAISENSLTSASSGLGLSLDSVPRLTSEASIQTTDETDIPSTLSVKGEHLIFQSCGVDTADLEPTAVDVGVMTEPSPEEALLGERIACLNKKFDSMETIDSIYLRLFVKPQQAVHPLPSASPASPTLNRIPFPGRIGVPIIPSAVRQPFIPQPSVLANRLVQKGNGRIFSEALDRVPFPQHAYMRQDAGPSTPGLVPQAGSPQIPGTPTPASMRGHRHPFLLNNTPGNLSFN</sequence>